<feature type="transmembrane region" description="Helical" evidence="1">
    <location>
        <begin position="98"/>
        <end position="116"/>
    </location>
</feature>
<sequence>MADRGTVRVVKGVLRSAAAGFALGETARAASEPTLTRNGTLMITAVQAAGELGVAGVASVAACLVFTMALVSMGTGLVLASAVMLLMEREGGARSRWAEIAFGVTVTLGAVATGTLASALPVSAHFLVQCIMVLLVYPYTHVNEMTAVLSFIFLTLYFSVVLGRLGFLTGLFTMGIIFSSTCALLKALSERRPRQRAKGQHRWSERLVLYTVVVAVVGFPIGAGSAGGSGSEVTVMLESVLWVGTLAAGLLGAALGTVAVATLGPGGAASVAVVAAVTSSSAARLVLPACYFLGSKGIVGWLLGGATAAGVSLGAASVAAGLEFRTRETTLVVLGSVAVGAVLGMKGLALGYFIVGPAEVITVALVSVGAFILGAPKSPFHTPIQLRGQVLTGPSLMRGIGMETVTAAAAPLGAAALGAAALGTAALGELGTLGTLLAAVVALGKTTCGLGD</sequence>
<evidence type="ECO:0000313" key="3">
    <source>
        <dbReference type="Proteomes" id="UP001557470"/>
    </source>
</evidence>
<feature type="transmembrane region" description="Helical" evidence="1">
    <location>
        <begin position="208"/>
        <end position="228"/>
    </location>
</feature>
<keyword evidence="3" id="KW-1185">Reference proteome</keyword>
<reference evidence="2 3" key="1">
    <citation type="submission" date="2024-06" db="EMBL/GenBank/DDBJ databases">
        <authorList>
            <person name="Pan Q."/>
            <person name="Wen M."/>
            <person name="Jouanno E."/>
            <person name="Zahm M."/>
            <person name="Klopp C."/>
            <person name="Cabau C."/>
            <person name="Louis A."/>
            <person name="Berthelot C."/>
            <person name="Parey E."/>
            <person name="Roest Crollius H."/>
            <person name="Montfort J."/>
            <person name="Robinson-Rechavi M."/>
            <person name="Bouchez O."/>
            <person name="Lampietro C."/>
            <person name="Lopez Roques C."/>
            <person name="Donnadieu C."/>
            <person name="Postlethwait J."/>
            <person name="Bobe J."/>
            <person name="Verreycken H."/>
            <person name="Guiguen Y."/>
        </authorList>
    </citation>
    <scope>NUCLEOTIDE SEQUENCE [LARGE SCALE GENOMIC DNA]</scope>
    <source>
        <strain evidence="2">Up_M1</strain>
        <tissue evidence="2">Testis</tissue>
    </source>
</reference>
<organism evidence="2 3">
    <name type="scientific">Umbra pygmaea</name>
    <name type="common">Eastern mudminnow</name>
    <dbReference type="NCBI Taxonomy" id="75934"/>
    <lineage>
        <taxon>Eukaryota</taxon>
        <taxon>Metazoa</taxon>
        <taxon>Chordata</taxon>
        <taxon>Craniata</taxon>
        <taxon>Vertebrata</taxon>
        <taxon>Euteleostomi</taxon>
        <taxon>Actinopterygii</taxon>
        <taxon>Neopterygii</taxon>
        <taxon>Teleostei</taxon>
        <taxon>Protacanthopterygii</taxon>
        <taxon>Esociformes</taxon>
        <taxon>Umbridae</taxon>
        <taxon>Umbra</taxon>
    </lineage>
</organism>
<accession>A0ABD0WCG8</accession>
<keyword evidence="1" id="KW-0472">Membrane</keyword>
<feature type="transmembrane region" description="Helical" evidence="1">
    <location>
        <begin position="240"/>
        <end position="261"/>
    </location>
</feature>
<feature type="transmembrane region" description="Helical" evidence="1">
    <location>
        <begin position="171"/>
        <end position="188"/>
    </location>
</feature>
<protein>
    <submittedName>
        <fullName evidence="2">Uncharacterized protein</fullName>
    </submittedName>
</protein>
<dbReference type="Proteomes" id="UP001557470">
    <property type="component" value="Unassembled WGS sequence"/>
</dbReference>
<dbReference type="EMBL" id="JAGEUA010000008">
    <property type="protein sequence ID" value="KAL0967533.1"/>
    <property type="molecule type" value="Genomic_DNA"/>
</dbReference>
<proteinExistence type="predicted"/>
<feature type="transmembrane region" description="Helical" evidence="1">
    <location>
        <begin position="331"/>
        <end position="354"/>
    </location>
</feature>
<feature type="transmembrane region" description="Helical" evidence="1">
    <location>
        <begin position="268"/>
        <end position="286"/>
    </location>
</feature>
<keyword evidence="1" id="KW-1133">Transmembrane helix</keyword>
<comment type="caution">
    <text evidence="2">The sequence shown here is derived from an EMBL/GenBank/DDBJ whole genome shotgun (WGS) entry which is preliminary data.</text>
</comment>
<feature type="transmembrane region" description="Helical" evidence="1">
    <location>
        <begin position="53"/>
        <end position="86"/>
    </location>
</feature>
<evidence type="ECO:0000313" key="2">
    <source>
        <dbReference type="EMBL" id="KAL0967533.1"/>
    </source>
</evidence>
<name>A0ABD0WCG8_UMBPY</name>
<evidence type="ECO:0000256" key="1">
    <source>
        <dbReference type="SAM" id="Phobius"/>
    </source>
</evidence>
<gene>
    <name evidence="2" type="ORF">UPYG_G00253470</name>
</gene>
<dbReference type="AlphaFoldDB" id="A0ABD0WCG8"/>
<feature type="transmembrane region" description="Helical" evidence="1">
    <location>
        <begin position="298"/>
        <end position="319"/>
    </location>
</feature>
<feature type="transmembrane region" description="Helical" evidence="1">
    <location>
        <begin position="360"/>
        <end position="376"/>
    </location>
</feature>
<keyword evidence="1" id="KW-0812">Transmembrane</keyword>